<evidence type="ECO:0000313" key="2">
    <source>
        <dbReference type="EMBL" id="CAG4883569.1"/>
    </source>
</evidence>
<comment type="caution">
    <text evidence="2">The sequence shown here is derived from an EMBL/GenBank/DDBJ whole genome shotgun (WGS) entry which is preliminary data.</text>
</comment>
<sequence length="73" mass="7831">MCLAMPARVVELREGEAAVVDLDGVCKTISLALVDDVAVGDYIILHAGYALQKLDVEEAEQTLALFREIGAMP</sequence>
<dbReference type="PANTHER" id="PTHR35177">
    <property type="entry name" value="HYDROGENASE MATURATION FACTOR HYBG"/>
    <property type="match status" value="1"/>
</dbReference>
<dbReference type="AlphaFoldDB" id="A0A916N286"/>
<accession>A0A916N286</accession>
<dbReference type="FunFam" id="2.30.30.140:FF:000022">
    <property type="entry name" value="Hydrogenase assembly chaperone HybG"/>
    <property type="match status" value="1"/>
</dbReference>
<evidence type="ECO:0000313" key="3">
    <source>
        <dbReference type="Proteomes" id="UP000742786"/>
    </source>
</evidence>
<name>A0A916N286_9PROT</name>
<keyword evidence="3" id="KW-1185">Reference proteome</keyword>
<dbReference type="PANTHER" id="PTHR35177:SF2">
    <property type="entry name" value="HYDROGENASE MATURATION FACTOR HYBG"/>
    <property type="match status" value="1"/>
</dbReference>
<comment type="similarity">
    <text evidence="1">Belongs to the HupF/HypC family.</text>
</comment>
<reference evidence="2" key="1">
    <citation type="submission" date="2021-04" db="EMBL/GenBank/DDBJ databases">
        <authorList>
            <person name="Hornung B."/>
        </authorList>
    </citation>
    <scope>NUCLEOTIDE SEQUENCE</scope>
    <source>
        <strain evidence="2">G5G6</strain>
    </source>
</reference>
<dbReference type="GO" id="GO:1902670">
    <property type="term" value="F:carbon dioxide binding"/>
    <property type="evidence" value="ECO:0007669"/>
    <property type="project" value="TreeGrafter"/>
</dbReference>
<dbReference type="Gene3D" id="2.30.30.140">
    <property type="match status" value="1"/>
</dbReference>
<proteinExistence type="inferred from homology"/>
<dbReference type="InterPro" id="IPR001109">
    <property type="entry name" value="Hydrogenase_HupF/HypC"/>
</dbReference>
<dbReference type="SUPFAM" id="SSF159127">
    <property type="entry name" value="HupF/HypC-like"/>
    <property type="match status" value="1"/>
</dbReference>
<dbReference type="Pfam" id="PF01455">
    <property type="entry name" value="HupF_HypC"/>
    <property type="match status" value="1"/>
</dbReference>
<dbReference type="Proteomes" id="UP000742786">
    <property type="component" value="Unassembled WGS sequence"/>
</dbReference>
<dbReference type="GO" id="GO:0005506">
    <property type="term" value="F:iron ion binding"/>
    <property type="evidence" value="ECO:0007669"/>
    <property type="project" value="TreeGrafter"/>
</dbReference>
<dbReference type="GO" id="GO:0051604">
    <property type="term" value="P:protein maturation"/>
    <property type="evidence" value="ECO:0007669"/>
    <property type="project" value="TreeGrafter"/>
</dbReference>
<dbReference type="EMBL" id="CAJQUM010000001">
    <property type="protein sequence ID" value="CAG4883569.1"/>
    <property type="molecule type" value="Genomic_DNA"/>
</dbReference>
<dbReference type="RefSeq" id="WP_220635520.1">
    <property type="nucleotide sequence ID" value="NZ_CAJQUM010000001.1"/>
</dbReference>
<organism evidence="2 3">
    <name type="scientific">Georgfuchsia toluolica</name>
    <dbReference type="NCBI Taxonomy" id="424218"/>
    <lineage>
        <taxon>Bacteria</taxon>
        <taxon>Pseudomonadati</taxon>
        <taxon>Pseudomonadota</taxon>
        <taxon>Betaproteobacteria</taxon>
        <taxon>Nitrosomonadales</taxon>
        <taxon>Sterolibacteriaceae</taxon>
        <taxon>Georgfuchsia</taxon>
    </lineage>
</organism>
<dbReference type="NCBIfam" id="TIGR00074">
    <property type="entry name" value="hypC_hupF"/>
    <property type="match status" value="1"/>
</dbReference>
<evidence type="ECO:0000256" key="1">
    <source>
        <dbReference type="ARBA" id="ARBA00006018"/>
    </source>
</evidence>
<protein>
    <submittedName>
        <fullName evidence="2">Hydrogenase assembly protein HupF</fullName>
    </submittedName>
</protein>
<dbReference type="PRINTS" id="PR00445">
    <property type="entry name" value="HUPFHYPC"/>
</dbReference>
<gene>
    <name evidence="2" type="ORF">GTOL_11452</name>
</gene>